<proteinExistence type="predicted"/>
<comment type="caution">
    <text evidence="2">The sequence shown here is derived from an EMBL/GenBank/DDBJ whole genome shotgun (WGS) entry which is preliminary data.</text>
</comment>
<accession>A0ABQ7Q537</accession>
<evidence type="ECO:0000313" key="2">
    <source>
        <dbReference type="EMBL" id="KAG7300003.1"/>
    </source>
</evidence>
<feature type="region of interest" description="Disordered" evidence="1">
    <location>
        <begin position="36"/>
        <end position="79"/>
    </location>
</feature>
<reference evidence="2 3" key="1">
    <citation type="submission" date="2021-06" db="EMBL/GenBank/DDBJ databases">
        <title>A haploid diamondback moth (Plutella xylostella L.) genome assembly resolves 31 chromosomes and identifies a diamide resistance mutation.</title>
        <authorList>
            <person name="Ward C.M."/>
            <person name="Perry K.D."/>
            <person name="Baker G."/>
            <person name="Powis K."/>
            <person name="Heckel D.G."/>
            <person name="Baxter S.W."/>
        </authorList>
    </citation>
    <scope>NUCLEOTIDE SEQUENCE [LARGE SCALE GENOMIC DNA]</scope>
    <source>
        <strain evidence="2 3">LV</strain>
        <tissue evidence="2">Single pupa</tissue>
    </source>
</reference>
<name>A0ABQ7Q537_PLUXY</name>
<keyword evidence="3" id="KW-1185">Reference proteome</keyword>
<dbReference type="Proteomes" id="UP000823941">
    <property type="component" value="Chromosome 22"/>
</dbReference>
<dbReference type="EMBL" id="JAHIBW010000022">
    <property type="protein sequence ID" value="KAG7300003.1"/>
    <property type="molecule type" value="Genomic_DNA"/>
</dbReference>
<sequence length="79" mass="8673">MVKHEPSSNETDWLSSEPPVNSGFVLAIVNDERRRSFAEAPNNARPKRSGSQPGVPEAQSQPHPSEKPRLPKSQPAAYP</sequence>
<organism evidence="2 3">
    <name type="scientific">Plutella xylostella</name>
    <name type="common">Diamondback moth</name>
    <name type="synonym">Plutella maculipennis</name>
    <dbReference type="NCBI Taxonomy" id="51655"/>
    <lineage>
        <taxon>Eukaryota</taxon>
        <taxon>Metazoa</taxon>
        <taxon>Ecdysozoa</taxon>
        <taxon>Arthropoda</taxon>
        <taxon>Hexapoda</taxon>
        <taxon>Insecta</taxon>
        <taxon>Pterygota</taxon>
        <taxon>Neoptera</taxon>
        <taxon>Endopterygota</taxon>
        <taxon>Lepidoptera</taxon>
        <taxon>Glossata</taxon>
        <taxon>Ditrysia</taxon>
        <taxon>Yponomeutoidea</taxon>
        <taxon>Plutellidae</taxon>
        <taxon>Plutella</taxon>
    </lineage>
</organism>
<protein>
    <submittedName>
        <fullName evidence="2">Uncharacterized protein</fullName>
    </submittedName>
</protein>
<feature type="region of interest" description="Disordered" evidence="1">
    <location>
        <begin position="1"/>
        <end position="21"/>
    </location>
</feature>
<evidence type="ECO:0000256" key="1">
    <source>
        <dbReference type="SAM" id="MobiDB-lite"/>
    </source>
</evidence>
<evidence type="ECO:0000313" key="3">
    <source>
        <dbReference type="Proteomes" id="UP000823941"/>
    </source>
</evidence>
<gene>
    <name evidence="2" type="ORF">JYU34_017040</name>
</gene>